<organism evidence="1">
    <name type="scientific">viral metagenome</name>
    <dbReference type="NCBI Taxonomy" id="1070528"/>
    <lineage>
        <taxon>unclassified sequences</taxon>
        <taxon>metagenomes</taxon>
        <taxon>organismal metagenomes</taxon>
    </lineage>
</organism>
<reference evidence="1" key="1">
    <citation type="journal article" date="2020" name="Nature">
        <title>Giant virus diversity and host interactions through global metagenomics.</title>
        <authorList>
            <person name="Schulz F."/>
            <person name="Roux S."/>
            <person name="Paez-Espino D."/>
            <person name="Jungbluth S."/>
            <person name="Walsh D.A."/>
            <person name="Denef V.J."/>
            <person name="McMahon K.D."/>
            <person name="Konstantinidis K.T."/>
            <person name="Eloe-Fadrosh E.A."/>
            <person name="Kyrpides N.C."/>
            <person name="Woyke T."/>
        </authorList>
    </citation>
    <scope>NUCLEOTIDE SEQUENCE</scope>
    <source>
        <strain evidence="1">GVMAG-M-3300027833-11</strain>
    </source>
</reference>
<evidence type="ECO:0000313" key="1">
    <source>
        <dbReference type="EMBL" id="QHU30292.1"/>
    </source>
</evidence>
<dbReference type="EMBL" id="MN740505">
    <property type="protein sequence ID" value="QHU30292.1"/>
    <property type="molecule type" value="Genomic_DNA"/>
</dbReference>
<dbReference type="AlphaFoldDB" id="A0A6C0LM38"/>
<proteinExistence type="predicted"/>
<protein>
    <submittedName>
        <fullName evidence="1">Uncharacterized protein</fullName>
    </submittedName>
</protein>
<accession>A0A6C0LM38</accession>
<name>A0A6C0LM38_9ZZZZ</name>
<sequence>MNCGACNENCKESSYRLYNDAIVSIRESKRFIDLPQSVVDNVIKMIYPEKIMIIWQSKSRCRCNLCCIRPPDNDISDSDSNSDSDSGGYSSIDDDEDDYCSNSGYIYNTHCSHLCCKCFLEGIEKIDNSYGTLPYLRFHANIFFNKIPVSIDPYKYILPREYNITFYRRKTPVKRENKLYITIN</sequence>